<evidence type="ECO:0000313" key="3">
    <source>
        <dbReference type="EMBL" id="TDR73884.1"/>
    </source>
</evidence>
<gene>
    <name evidence="3" type="ORF">DFP86_11288</name>
</gene>
<dbReference type="Pfam" id="PF12146">
    <property type="entry name" value="Hydrolase_4"/>
    <property type="match status" value="1"/>
</dbReference>
<evidence type="ECO:0000313" key="4">
    <source>
        <dbReference type="Proteomes" id="UP000295611"/>
    </source>
</evidence>
<sequence>MKSAEVTSETVDSLLQAEDHIHLEGGRHAVLLLHGLSGSATEVMYVAKQLNRRGFTVRIPILPGHQTSVHDLANTAWHDWYATAEAHFEQLSANYARVSVSGLCMGSVLSLYLASQKRERVTSVIAMSTTLAYDGYSVPWYSFLLPLVLYTPLKHFWSYKEGGNYGVKNPAIRKRVANSMGKKSTAFYDRTPATSVLEMRRLIRATKKQLAQVVAPALILHAQEDEVASVSNADYLERHLGSLYTRKIILDDCYHLITVDNQRAQVADEAVKFLSQQDERARCESLISRARDAITLDTQLATRRGYTLAA</sequence>
<dbReference type="EMBL" id="SNZP01000012">
    <property type="protein sequence ID" value="TDR73884.1"/>
    <property type="molecule type" value="Genomic_DNA"/>
</dbReference>
<dbReference type="SUPFAM" id="SSF53474">
    <property type="entry name" value="alpha/beta-Hydrolases"/>
    <property type="match status" value="1"/>
</dbReference>
<dbReference type="GO" id="GO:0016787">
    <property type="term" value="F:hydrolase activity"/>
    <property type="evidence" value="ECO:0007669"/>
    <property type="project" value="UniProtKB-KW"/>
</dbReference>
<dbReference type="Proteomes" id="UP000295611">
    <property type="component" value="Unassembled WGS sequence"/>
</dbReference>
<dbReference type="PANTHER" id="PTHR43798">
    <property type="entry name" value="MONOACYLGLYCEROL LIPASE"/>
    <property type="match status" value="1"/>
</dbReference>
<dbReference type="InterPro" id="IPR022742">
    <property type="entry name" value="Hydrolase_4"/>
</dbReference>
<keyword evidence="4" id="KW-1185">Reference proteome</keyword>
<feature type="domain" description="Serine aminopeptidase S33" evidence="2">
    <location>
        <begin position="27"/>
        <end position="261"/>
    </location>
</feature>
<dbReference type="PANTHER" id="PTHR43798:SF31">
    <property type="entry name" value="AB HYDROLASE SUPERFAMILY PROTEIN YCLE"/>
    <property type="match status" value="1"/>
</dbReference>
<dbReference type="RefSeq" id="WP_133682540.1">
    <property type="nucleotide sequence ID" value="NZ_SNZP01000012.1"/>
</dbReference>
<comment type="caution">
    <text evidence="3">The sequence shown here is derived from an EMBL/GenBank/DDBJ whole genome shotgun (WGS) entry which is preliminary data.</text>
</comment>
<keyword evidence="1" id="KW-0378">Hydrolase</keyword>
<protein>
    <submittedName>
        <fullName evidence="3">Carboxylesterase</fullName>
    </submittedName>
</protein>
<dbReference type="Gene3D" id="3.40.50.1820">
    <property type="entry name" value="alpha/beta hydrolase"/>
    <property type="match status" value="1"/>
</dbReference>
<organism evidence="3 4">
    <name type="scientific">Paludibacterium purpuratum</name>
    <dbReference type="NCBI Taxonomy" id="1144873"/>
    <lineage>
        <taxon>Bacteria</taxon>
        <taxon>Pseudomonadati</taxon>
        <taxon>Pseudomonadota</taxon>
        <taxon>Betaproteobacteria</taxon>
        <taxon>Neisseriales</taxon>
        <taxon>Chromobacteriaceae</taxon>
        <taxon>Paludibacterium</taxon>
    </lineage>
</organism>
<dbReference type="InterPro" id="IPR029058">
    <property type="entry name" value="AB_hydrolase_fold"/>
</dbReference>
<evidence type="ECO:0000256" key="1">
    <source>
        <dbReference type="ARBA" id="ARBA00022801"/>
    </source>
</evidence>
<dbReference type="InterPro" id="IPR050266">
    <property type="entry name" value="AB_hydrolase_sf"/>
</dbReference>
<dbReference type="AlphaFoldDB" id="A0A4R7B0D5"/>
<dbReference type="OrthoDB" id="8612291at2"/>
<name>A0A4R7B0D5_9NEIS</name>
<reference evidence="3 4" key="1">
    <citation type="submission" date="2019-03" db="EMBL/GenBank/DDBJ databases">
        <title>Genomic Encyclopedia of Type Strains, Phase III (KMG-III): the genomes of soil and plant-associated and newly described type strains.</title>
        <authorList>
            <person name="Whitman W."/>
        </authorList>
    </citation>
    <scope>NUCLEOTIDE SEQUENCE [LARGE SCALE GENOMIC DNA]</scope>
    <source>
        <strain evidence="3 4">CECT 8976</strain>
    </source>
</reference>
<dbReference type="GO" id="GO:0016020">
    <property type="term" value="C:membrane"/>
    <property type="evidence" value="ECO:0007669"/>
    <property type="project" value="TreeGrafter"/>
</dbReference>
<evidence type="ECO:0000259" key="2">
    <source>
        <dbReference type="Pfam" id="PF12146"/>
    </source>
</evidence>
<proteinExistence type="predicted"/>
<accession>A0A4R7B0D5</accession>